<sequence length="165" mass="19269">MPHKWPGGFTLQFWSPKEFKRSELMDSDFLKDLDYLRMKCGFPLRMNNDARTQEDLERIYAKEISKGQHYPTDSSHLYIEGNVEFEEEEVKVRAGDIEPSIPRPGDGSDFTLEKRELKLLLEILKMWEEGRWPKLGLGIETGHTHVDDTPRLGDRRPAHWVAVSK</sequence>
<protein>
    <submittedName>
        <fullName evidence="1">Uncharacterized protein</fullName>
    </submittedName>
</protein>
<accession>A0A0F9KPM6</accession>
<evidence type="ECO:0000313" key="1">
    <source>
        <dbReference type="EMBL" id="KKM84149.1"/>
    </source>
</evidence>
<dbReference type="EMBL" id="LAZR01007608">
    <property type="protein sequence ID" value="KKM84149.1"/>
    <property type="molecule type" value="Genomic_DNA"/>
</dbReference>
<proteinExistence type="predicted"/>
<gene>
    <name evidence="1" type="ORF">LCGC14_1302100</name>
</gene>
<dbReference type="AlphaFoldDB" id="A0A0F9KPM6"/>
<reference evidence="1" key="1">
    <citation type="journal article" date="2015" name="Nature">
        <title>Complex archaea that bridge the gap between prokaryotes and eukaryotes.</title>
        <authorList>
            <person name="Spang A."/>
            <person name="Saw J.H."/>
            <person name="Jorgensen S.L."/>
            <person name="Zaremba-Niedzwiedzka K."/>
            <person name="Martijn J."/>
            <person name="Lind A.E."/>
            <person name="van Eijk R."/>
            <person name="Schleper C."/>
            <person name="Guy L."/>
            <person name="Ettema T.J."/>
        </authorList>
    </citation>
    <scope>NUCLEOTIDE SEQUENCE</scope>
</reference>
<name>A0A0F9KPM6_9ZZZZ</name>
<comment type="caution">
    <text evidence="1">The sequence shown here is derived from an EMBL/GenBank/DDBJ whole genome shotgun (WGS) entry which is preliminary data.</text>
</comment>
<organism evidence="1">
    <name type="scientific">marine sediment metagenome</name>
    <dbReference type="NCBI Taxonomy" id="412755"/>
    <lineage>
        <taxon>unclassified sequences</taxon>
        <taxon>metagenomes</taxon>
        <taxon>ecological metagenomes</taxon>
    </lineage>
</organism>